<evidence type="ECO:0000313" key="2">
    <source>
        <dbReference type="Proteomes" id="UP001190700"/>
    </source>
</evidence>
<accession>A0AAE0L330</accession>
<dbReference type="EMBL" id="LGRX02010665">
    <property type="protein sequence ID" value="KAK3269930.1"/>
    <property type="molecule type" value="Genomic_DNA"/>
</dbReference>
<reference evidence="1 2" key="1">
    <citation type="journal article" date="2015" name="Genome Biol. Evol.">
        <title>Comparative Genomics of a Bacterivorous Green Alga Reveals Evolutionary Causalities and Consequences of Phago-Mixotrophic Mode of Nutrition.</title>
        <authorList>
            <person name="Burns J.A."/>
            <person name="Paasch A."/>
            <person name="Narechania A."/>
            <person name="Kim E."/>
        </authorList>
    </citation>
    <scope>NUCLEOTIDE SEQUENCE [LARGE SCALE GENOMIC DNA]</scope>
    <source>
        <strain evidence="1 2">PLY_AMNH</strain>
    </source>
</reference>
<comment type="caution">
    <text evidence="1">The sequence shown here is derived from an EMBL/GenBank/DDBJ whole genome shotgun (WGS) entry which is preliminary data.</text>
</comment>
<organism evidence="1 2">
    <name type="scientific">Cymbomonas tetramitiformis</name>
    <dbReference type="NCBI Taxonomy" id="36881"/>
    <lineage>
        <taxon>Eukaryota</taxon>
        <taxon>Viridiplantae</taxon>
        <taxon>Chlorophyta</taxon>
        <taxon>Pyramimonadophyceae</taxon>
        <taxon>Pyramimonadales</taxon>
        <taxon>Pyramimonadaceae</taxon>
        <taxon>Cymbomonas</taxon>
    </lineage>
</organism>
<sequence length="153" mass="16629">MTILIRALIASPDLIPREVSCHISTHNGINVGERVVLSGLNSTEYNGHTGLVVRENSATRFGVQISGTQKPVSVQKSNCAKVVPQRSPNDLIGELKASFVIFVLSRSEQTVVGSPEMNDDLSQNILCIPLVHVPAGLITSHCASRYFHMDHFP</sequence>
<proteinExistence type="predicted"/>
<dbReference type="AlphaFoldDB" id="A0AAE0L330"/>
<gene>
    <name evidence="1" type="ORF">CYMTET_21643</name>
</gene>
<evidence type="ECO:0000313" key="1">
    <source>
        <dbReference type="EMBL" id="KAK3269930.1"/>
    </source>
</evidence>
<keyword evidence="2" id="KW-1185">Reference proteome</keyword>
<name>A0AAE0L330_9CHLO</name>
<protein>
    <submittedName>
        <fullName evidence="1">Uncharacterized protein</fullName>
    </submittedName>
</protein>
<dbReference type="Proteomes" id="UP001190700">
    <property type="component" value="Unassembled WGS sequence"/>
</dbReference>